<feature type="transmembrane region" description="Helical" evidence="1">
    <location>
        <begin position="63"/>
        <end position="83"/>
    </location>
</feature>
<organism evidence="2 3">
    <name type="scientific">Aspergillus luchuensis (strain CBS 106.47)</name>
    <dbReference type="NCBI Taxonomy" id="1137211"/>
    <lineage>
        <taxon>Eukaryota</taxon>
        <taxon>Fungi</taxon>
        <taxon>Dikarya</taxon>
        <taxon>Ascomycota</taxon>
        <taxon>Pezizomycotina</taxon>
        <taxon>Eurotiomycetes</taxon>
        <taxon>Eurotiomycetidae</taxon>
        <taxon>Eurotiales</taxon>
        <taxon>Aspergillaceae</taxon>
        <taxon>Aspergillus</taxon>
        <taxon>Aspergillus subgen. Circumdati</taxon>
    </lineage>
</organism>
<evidence type="ECO:0000313" key="2">
    <source>
        <dbReference type="EMBL" id="OJZ83883.1"/>
    </source>
</evidence>
<name>A0A1M3TB20_ASPLC</name>
<dbReference type="Proteomes" id="UP000184063">
    <property type="component" value="Unassembled WGS sequence"/>
</dbReference>
<sequence>MRLTGRFDPRNFAPPGIPSRLNAPVLTLFCPLSFLFPARSTAEVTSSIGACNVKNKKEMEKTLLRACSGFALVFFLKTSSAYVSPTYYY</sequence>
<evidence type="ECO:0000313" key="3">
    <source>
        <dbReference type="Proteomes" id="UP000184063"/>
    </source>
</evidence>
<dbReference type="AlphaFoldDB" id="A0A1M3TB20"/>
<accession>A0A1M3TB20</accession>
<evidence type="ECO:0000256" key="1">
    <source>
        <dbReference type="SAM" id="Phobius"/>
    </source>
</evidence>
<keyword evidence="1" id="KW-0812">Transmembrane</keyword>
<reference evidence="3" key="1">
    <citation type="journal article" date="2017" name="Genome Biol.">
        <title>Comparative genomics reveals high biological diversity and specific adaptations in the industrially and medically important fungal genus Aspergillus.</title>
        <authorList>
            <person name="de Vries R.P."/>
            <person name="Riley R."/>
            <person name="Wiebenga A."/>
            <person name="Aguilar-Osorio G."/>
            <person name="Amillis S."/>
            <person name="Uchima C.A."/>
            <person name="Anderluh G."/>
            <person name="Asadollahi M."/>
            <person name="Askin M."/>
            <person name="Barry K."/>
            <person name="Battaglia E."/>
            <person name="Bayram O."/>
            <person name="Benocci T."/>
            <person name="Braus-Stromeyer S.A."/>
            <person name="Caldana C."/>
            <person name="Canovas D."/>
            <person name="Cerqueira G.C."/>
            <person name="Chen F."/>
            <person name="Chen W."/>
            <person name="Choi C."/>
            <person name="Clum A."/>
            <person name="Dos Santos R.A."/>
            <person name="Damasio A.R."/>
            <person name="Diallinas G."/>
            <person name="Emri T."/>
            <person name="Fekete E."/>
            <person name="Flipphi M."/>
            <person name="Freyberg S."/>
            <person name="Gallo A."/>
            <person name="Gournas C."/>
            <person name="Habgood R."/>
            <person name="Hainaut M."/>
            <person name="Harispe M.L."/>
            <person name="Henrissat B."/>
            <person name="Hilden K.S."/>
            <person name="Hope R."/>
            <person name="Hossain A."/>
            <person name="Karabika E."/>
            <person name="Karaffa L."/>
            <person name="Karanyi Z."/>
            <person name="Krasevec N."/>
            <person name="Kuo A."/>
            <person name="Kusch H."/>
            <person name="LaButti K."/>
            <person name="Lagendijk E.L."/>
            <person name="Lapidus A."/>
            <person name="Levasseur A."/>
            <person name="Lindquist E."/>
            <person name="Lipzen A."/>
            <person name="Logrieco A.F."/>
            <person name="MacCabe A."/>
            <person name="Maekelae M.R."/>
            <person name="Malavazi I."/>
            <person name="Melin P."/>
            <person name="Meyer V."/>
            <person name="Mielnichuk N."/>
            <person name="Miskei M."/>
            <person name="Molnar A.P."/>
            <person name="Mule G."/>
            <person name="Ngan C.Y."/>
            <person name="Orejas M."/>
            <person name="Orosz E."/>
            <person name="Ouedraogo J.P."/>
            <person name="Overkamp K.M."/>
            <person name="Park H.-S."/>
            <person name="Perrone G."/>
            <person name="Piumi F."/>
            <person name="Punt P.J."/>
            <person name="Ram A.F."/>
            <person name="Ramon A."/>
            <person name="Rauscher S."/>
            <person name="Record E."/>
            <person name="Riano-Pachon D.M."/>
            <person name="Robert V."/>
            <person name="Roehrig J."/>
            <person name="Ruller R."/>
            <person name="Salamov A."/>
            <person name="Salih N.S."/>
            <person name="Samson R.A."/>
            <person name="Sandor E."/>
            <person name="Sanguinetti M."/>
            <person name="Schuetze T."/>
            <person name="Sepcic K."/>
            <person name="Shelest E."/>
            <person name="Sherlock G."/>
            <person name="Sophianopoulou V."/>
            <person name="Squina F.M."/>
            <person name="Sun H."/>
            <person name="Susca A."/>
            <person name="Todd R.B."/>
            <person name="Tsang A."/>
            <person name="Unkles S.E."/>
            <person name="van de Wiele N."/>
            <person name="van Rossen-Uffink D."/>
            <person name="Oliveira J.V."/>
            <person name="Vesth T.C."/>
            <person name="Visser J."/>
            <person name="Yu J.-H."/>
            <person name="Zhou M."/>
            <person name="Andersen M.R."/>
            <person name="Archer D.B."/>
            <person name="Baker S.E."/>
            <person name="Benoit I."/>
            <person name="Brakhage A.A."/>
            <person name="Braus G.H."/>
            <person name="Fischer R."/>
            <person name="Frisvad J.C."/>
            <person name="Goldman G.H."/>
            <person name="Houbraken J."/>
            <person name="Oakley B."/>
            <person name="Pocsi I."/>
            <person name="Scazzocchio C."/>
            <person name="Seiboth B."/>
            <person name="vanKuyk P.A."/>
            <person name="Wortman J."/>
            <person name="Dyer P.S."/>
            <person name="Grigoriev I.V."/>
        </authorList>
    </citation>
    <scope>NUCLEOTIDE SEQUENCE [LARGE SCALE GENOMIC DNA]</scope>
    <source>
        <strain evidence="3">CBS 106.47</strain>
    </source>
</reference>
<keyword evidence="1" id="KW-1133">Transmembrane helix</keyword>
<protein>
    <submittedName>
        <fullName evidence="2">Uncharacterized protein</fullName>
    </submittedName>
</protein>
<dbReference type="VEuPathDB" id="FungiDB:ASPFODRAFT_49353"/>
<gene>
    <name evidence="2" type="ORF">ASPFODRAFT_49353</name>
</gene>
<proteinExistence type="predicted"/>
<keyword evidence="1" id="KW-0472">Membrane</keyword>
<dbReference type="EMBL" id="KV878245">
    <property type="protein sequence ID" value="OJZ83883.1"/>
    <property type="molecule type" value="Genomic_DNA"/>
</dbReference>